<dbReference type="Pfam" id="PF00172">
    <property type="entry name" value="Zn_clus"/>
    <property type="match status" value="1"/>
</dbReference>
<evidence type="ECO:0000256" key="1">
    <source>
        <dbReference type="ARBA" id="ARBA00022723"/>
    </source>
</evidence>
<dbReference type="SUPFAM" id="SSF57701">
    <property type="entry name" value="Zn2/Cys6 DNA-binding domain"/>
    <property type="match status" value="1"/>
</dbReference>
<keyword evidence="5" id="KW-0804">Transcription</keyword>
<dbReference type="PROSITE" id="PS00463">
    <property type="entry name" value="ZN2_CY6_FUNGAL_1"/>
    <property type="match status" value="1"/>
</dbReference>
<dbReference type="InterPro" id="IPR036864">
    <property type="entry name" value="Zn2-C6_fun-type_DNA-bd_sf"/>
</dbReference>
<dbReference type="PANTHER" id="PTHR36206:SF14">
    <property type="entry name" value="ZN(2)-C6 FUNGAL-TYPE DOMAIN-CONTAINING PROTEIN-RELATED"/>
    <property type="match status" value="1"/>
</dbReference>
<evidence type="ECO:0000256" key="2">
    <source>
        <dbReference type="ARBA" id="ARBA00022833"/>
    </source>
</evidence>
<dbReference type="SMART" id="SM00066">
    <property type="entry name" value="GAL4"/>
    <property type="match status" value="1"/>
</dbReference>
<dbReference type="OrthoDB" id="3145928at2759"/>
<comment type="caution">
    <text evidence="8">The sequence shown here is derived from an EMBL/GenBank/DDBJ whole genome shotgun (WGS) entry which is preliminary data.</text>
</comment>
<keyword evidence="1" id="KW-0479">Metal-binding</keyword>
<dbReference type="InterPro" id="IPR021858">
    <property type="entry name" value="Fun_TF"/>
</dbReference>
<dbReference type="InterPro" id="IPR001138">
    <property type="entry name" value="Zn2Cys6_DnaBD"/>
</dbReference>
<organism evidence="8 9">
    <name type="scientific">Aspergillus rambellii</name>
    <dbReference type="NCBI Taxonomy" id="308745"/>
    <lineage>
        <taxon>Eukaryota</taxon>
        <taxon>Fungi</taxon>
        <taxon>Dikarya</taxon>
        <taxon>Ascomycota</taxon>
        <taxon>Pezizomycotina</taxon>
        <taxon>Eurotiomycetes</taxon>
        <taxon>Eurotiomycetidae</taxon>
        <taxon>Eurotiales</taxon>
        <taxon>Aspergillaceae</taxon>
        <taxon>Aspergillus</taxon>
        <taxon>Aspergillus subgen. Nidulantes</taxon>
    </lineage>
</organism>
<dbReference type="GO" id="GO:0003677">
    <property type="term" value="F:DNA binding"/>
    <property type="evidence" value="ECO:0007669"/>
    <property type="project" value="UniProtKB-KW"/>
</dbReference>
<evidence type="ECO:0000313" key="9">
    <source>
        <dbReference type="Proteomes" id="UP000034291"/>
    </source>
</evidence>
<dbReference type="Pfam" id="PF11951">
    <property type="entry name" value="Fungal_trans_2"/>
    <property type="match status" value="1"/>
</dbReference>
<evidence type="ECO:0000256" key="4">
    <source>
        <dbReference type="ARBA" id="ARBA00023125"/>
    </source>
</evidence>
<dbReference type="EMBL" id="JZBS01001440">
    <property type="protein sequence ID" value="KKK22769.1"/>
    <property type="molecule type" value="Genomic_DNA"/>
</dbReference>
<gene>
    <name evidence="8" type="ORF">ARAM_003913</name>
</gene>
<dbReference type="GO" id="GO:0008270">
    <property type="term" value="F:zinc ion binding"/>
    <property type="evidence" value="ECO:0007669"/>
    <property type="project" value="InterPro"/>
</dbReference>
<dbReference type="Gene3D" id="4.10.240.10">
    <property type="entry name" value="Zn(2)-C6 fungal-type DNA-binding domain"/>
    <property type="match status" value="1"/>
</dbReference>
<dbReference type="AlphaFoldDB" id="A0A0F8UT77"/>
<evidence type="ECO:0000256" key="3">
    <source>
        <dbReference type="ARBA" id="ARBA00023015"/>
    </source>
</evidence>
<dbReference type="PANTHER" id="PTHR36206">
    <property type="entry name" value="ASPERCRYPTIN BIOSYNTHESIS CLUSTER-SPECIFIC TRANSCRIPTION REGULATOR ATNN-RELATED"/>
    <property type="match status" value="1"/>
</dbReference>
<accession>A0A0F8UT77</accession>
<dbReference type="GO" id="GO:0000981">
    <property type="term" value="F:DNA-binding transcription factor activity, RNA polymerase II-specific"/>
    <property type="evidence" value="ECO:0007669"/>
    <property type="project" value="InterPro"/>
</dbReference>
<sequence length="602" mass="66237">MPVSPPPRSRAGLIGPLRSTRGCKTCKIRKVKCGEEKPSCIRCTSTGRKCEYQGTFSGTFSSASSMSSILDTPLSSSPNTVWRERRAFAYYFQHAAPFVGGQLDLDFWKTIVPQVCRTEPAVWDAIIAISALFESPEPYPNLDCLHPGKPRALNQNHRDALNWYSRSVSGVRQRIERGSVDTFVGLISCVLFICIEALQGHVEEALRLYGQGGNLVLALRAQIACGAVTATNAALLEDTIVPIFARLGSIARAVVSNLLRSLIEDTEPTALQEFHSLKSARETIILLTAEIHSFQTTCAQHHLKFHASHLTPELINRQTILSAKLGAWRTAFTSLMVSLHPSDTVSPNQIGTVALIIAHYEMLSIMIAVCVSSVQMITDAYLPNFETIVEQSGIALDALARSDGTQAPYTFDITVVLPLFFTCLRCREPGIRRRALALLERAPQVQGFYKSISAVLFVRQIMALEEQFAAQLRNNSTMLGPTNVNCGYQRPTQAHGDEISGCDSHSSITSLGSESAASPYSIVAETGAMTATRLLIPEEARIGPVNVFWARDGFPPETAPEDIAKWNQNPDQRFLHFTRNQYDVASNTWHMVPEIIPAKVSF</sequence>
<evidence type="ECO:0000256" key="5">
    <source>
        <dbReference type="ARBA" id="ARBA00023163"/>
    </source>
</evidence>
<dbReference type="Proteomes" id="UP000034291">
    <property type="component" value="Unassembled WGS sequence"/>
</dbReference>
<keyword evidence="9" id="KW-1185">Reference proteome</keyword>
<keyword evidence="4" id="KW-0238">DNA-binding</keyword>
<evidence type="ECO:0000256" key="6">
    <source>
        <dbReference type="ARBA" id="ARBA00023242"/>
    </source>
</evidence>
<protein>
    <recommendedName>
        <fullName evidence="7">Zn(2)-C6 fungal-type domain-containing protein</fullName>
    </recommendedName>
</protein>
<name>A0A0F8UT77_9EURO</name>
<dbReference type="STRING" id="308745.A0A0F8UT77"/>
<reference evidence="8 9" key="1">
    <citation type="submission" date="2015-02" db="EMBL/GenBank/DDBJ databases">
        <title>Draft Genome Sequences of Two Closely-Related Aflatoxigenic Aspergillus Species Obtained from the Cote d'Ivoire.</title>
        <authorList>
            <person name="Moore G.G."/>
            <person name="Beltz S.B."/>
            <person name="Mack B.M."/>
        </authorList>
    </citation>
    <scope>NUCLEOTIDE SEQUENCE [LARGE SCALE GENOMIC DNA]</scope>
    <source>
        <strain evidence="8 9">SRRC1468</strain>
    </source>
</reference>
<keyword evidence="3" id="KW-0805">Transcription regulation</keyword>
<dbReference type="InterPro" id="IPR052360">
    <property type="entry name" value="Transcr_Regulatory_Proteins"/>
</dbReference>
<keyword evidence="6" id="KW-0539">Nucleus</keyword>
<proteinExistence type="predicted"/>
<evidence type="ECO:0000259" key="7">
    <source>
        <dbReference type="PROSITE" id="PS50048"/>
    </source>
</evidence>
<keyword evidence="2" id="KW-0862">Zinc</keyword>
<dbReference type="CDD" id="cd00067">
    <property type="entry name" value="GAL4"/>
    <property type="match status" value="1"/>
</dbReference>
<dbReference type="PROSITE" id="PS50048">
    <property type="entry name" value="ZN2_CY6_FUNGAL_2"/>
    <property type="match status" value="1"/>
</dbReference>
<evidence type="ECO:0000313" key="8">
    <source>
        <dbReference type="EMBL" id="KKK22769.1"/>
    </source>
</evidence>
<feature type="domain" description="Zn(2)-C6 fungal-type" evidence="7">
    <location>
        <begin position="22"/>
        <end position="52"/>
    </location>
</feature>